<dbReference type="SUPFAM" id="SSF49478">
    <property type="entry name" value="Cna protein B-type domain"/>
    <property type="match status" value="3"/>
</dbReference>
<proteinExistence type="inferred from homology"/>
<keyword evidence="3" id="KW-0732">Signal</keyword>
<feature type="domain" description="SpaA-like prealbumin fold" evidence="4">
    <location>
        <begin position="129"/>
        <end position="207"/>
    </location>
</feature>
<keyword evidence="2" id="KW-0964">Secreted</keyword>
<dbReference type="EMBL" id="JAFBEC010000006">
    <property type="protein sequence ID" value="MBM7633190.1"/>
    <property type="molecule type" value="Genomic_DNA"/>
</dbReference>
<protein>
    <submittedName>
        <fullName evidence="5">Surface anchored protein</fullName>
    </submittedName>
</protein>
<dbReference type="RefSeq" id="WP_204697765.1">
    <property type="nucleotide sequence ID" value="NZ_JAFBEC010000006.1"/>
</dbReference>
<name>A0ABS2PDP5_9BACL</name>
<organism evidence="5 6">
    <name type="scientific">Geomicrobium sediminis</name>
    <dbReference type="NCBI Taxonomy" id="1347788"/>
    <lineage>
        <taxon>Bacteria</taxon>
        <taxon>Bacillati</taxon>
        <taxon>Bacillota</taxon>
        <taxon>Bacilli</taxon>
        <taxon>Bacillales</taxon>
        <taxon>Geomicrobium</taxon>
    </lineage>
</organism>
<gene>
    <name evidence="5" type="ORF">JOD17_002284</name>
</gene>
<evidence type="ECO:0000256" key="3">
    <source>
        <dbReference type="ARBA" id="ARBA00022729"/>
    </source>
</evidence>
<reference evidence="5 6" key="1">
    <citation type="submission" date="2021-01" db="EMBL/GenBank/DDBJ databases">
        <title>Genomic Encyclopedia of Type Strains, Phase IV (KMG-IV): sequencing the most valuable type-strain genomes for metagenomic binning, comparative biology and taxonomic classification.</title>
        <authorList>
            <person name="Goeker M."/>
        </authorList>
    </citation>
    <scope>NUCLEOTIDE SEQUENCE [LARGE SCALE GENOMIC DNA]</scope>
    <source>
        <strain evidence="5 6">DSM 25540</strain>
    </source>
</reference>
<dbReference type="PANTHER" id="PTHR36108:SF13">
    <property type="entry name" value="COLOSSIN-B-RELATED"/>
    <property type="match status" value="1"/>
</dbReference>
<evidence type="ECO:0000256" key="2">
    <source>
        <dbReference type="ARBA" id="ARBA00022525"/>
    </source>
</evidence>
<dbReference type="Proteomes" id="UP000741863">
    <property type="component" value="Unassembled WGS sequence"/>
</dbReference>
<comment type="caution">
    <text evidence="5">The sequence shown here is derived from an EMBL/GenBank/DDBJ whole genome shotgun (WGS) entry which is preliminary data.</text>
</comment>
<comment type="similarity">
    <text evidence="1">Belongs to the serine-aspartate repeat-containing protein (SDr) family.</text>
</comment>
<dbReference type="InterPro" id="IPR041033">
    <property type="entry name" value="SpaA_PFL_dom_1"/>
</dbReference>
<feature type="domain" description="SpaA-like prealbumin fold" evidence="4">
    <location>
        <begin position="228"/>
        <end position="304"/>
    </location>
</feature>
<keyword evidence="6" id="KW-1185">Reference proteome</keyword>
<evidence type="ECO:0000313" key="5">
    <source>
        <dbReference type="EMBL" id="MBM7633190.1"/>
    </source>
</evidence>
<dbReference type="Gene3D" id="2.60.40.10">
    <property type="entry name" value="Immunoglobulins"/>
    <property type="match status" value="3"/>
</dbReference>
<evidence type="ECO:0000313" key="6">
    <source>
        <dbReference type="Proteomes" id="UP000741863"/>
    </source>
</evidence>
<accession>A0ABS2PDP5</accession>
<evidence type="ECO:0000259" key="4">
    <source>
        <dbReference type="Pfam" id="PF17802"/>
    </source>
</evidence>
<sequence length="319" mass="34931">MGGRERRIQINNNLINGPGFVESSPPEEQFASFLIRKIDVTTGLPLAGVTFTLFQGNTEIAIEVTNENGEVRFSDLSPGEYQLEETIGLPGYQETTNLVTITIQSAVEIYMNGVLTNELTLENVPVFQLAFLKVDNETRQPLSRATYTLTDALGTVRTVTSNADGLVDFGVVPPGRYVLVEISSPPGYVDNNVPLEVIVTNDGTITVGQVELSEFVATNERARFEFFVRKLSVDGTRLSDALFELINDLGEVRDVQVSDFDGVARFSNVLPGQYVIREAIPPAGFAPIQTDFPVIVKEDGEIIINNVPGDGYPILNELQ</sequence>
<feature type="domain" description="SpaA-like prealbumin fold" evidence="4">
    <location>
        <begin position="32"/>
        <end position="106"/>
    </location>
</feature>
<dbReference type="InterPro" id="IPR013783">
    <property type="entry name" value="Ig-like_fold"/>
</dbReference>
<dbReference type="PANTHER" id="PTHR36108">
    <property type="entry name" value="COLOSSIN-B-RELATED"/>
    <property type="match status" value="1"/>
</dbReference>
<evidence type="ECO:0000256" key="1">
    <source>
        <dbReference type="ARBA" id="ARBA00007257"/>
    </source>
</evidence>
<dbReference type="Pfam" id="PF17802">
    <property type="entry name" value="SpaA"/>
    <property type="match status" value="3"/>
</dbReference>